<gene>
    <name evidence="2" type="ORF">Slati_2653400</name>
</gene>
<proteinExistence type="predicted"/>
<evidence type="ECO:0000256" key="1">
    <source>
        <dbReference type="SAM" id="MobiDB-lite"/>
    </source>
</evidence>
<reference evidence="2" key="2">
    <citation type="journal article" date="2024" name="Plant">
        <title>Genomic evolution and insights into agronomic trait innovations of Sesamum species.</title>
        <authorList>
            <person name="Miao H."/>
            <person name="Wang L."/>
            <person name="Qu L."/>
            <person name="Liu H."/>
            <person name="Sun Y."/>
            <person name="Le M."/>
            <person name="Wang Q."/>
            <person name="Wei S."/>
            <person name="Zheng Y."/>
            <person name="Lin W."/>
            <person name="Duan Y."/>
            <person name="Cao H."/>
            <person name="Xiong S."/>
            <person name="Wang X."/>
            <person name="Wei L."/>
            <person name="Li C."/>
            <person name="Ma Q."/>
            <person name="Ju M."/>
            <person name="Zhao R."/>
            <person name="Li G."/>
            <person name="Mu C."/>
            <person name="Tian Q."/>
            <person name="Mei H."/>
            <person name="Zhang T."/>
            <person name="Gao T."/>
            <person name="Zhang H."/>
        </authorList>
    </citation>
    <scope>NUCLEOTIDE SEQUENCE</scope>
    <source>
        <strain evidence="2">KEN1</strain>
    </source>
</reference>
<accession>A0AAW2VW95</accession>
<comment type="caution">
    <text evidence="2">The sequence shown here is derived from an EMBL/GenBank/DDBJ whole genome shotgun (WGS) entry which is preliminary data.</text>
</comment>
<organism evidence="2">
    <name type="scientific">Sesamum latifolium</name>
    <dbReference type="NCBI Taxonomy" id="2727402"/>
    <lineage>
        <taxon>Eukaryota</taxon>
        <taxon>Viridiplantae</taxon>
        <taxon>Streptophyta</taxon>
        <taxon>Embryophyta</taxon>
        <taxon>Tracheophyta</taxon>
        <taxon>Spermatophyta</taxon>
        <taxon>Magnoliopsida</taxon>
        <taxon>eudicotyledons</taxon>
        <taxon>Gunneridae</taxon>
        <taxon>Pentapetalae</taxon>
        <taxon>asterids</taxon>
        <taxon>lamiids</taxon>
        <taxon>Lamiales</taxon>
        <taxon>Pedaliaceae</taxon>
        <taxon>Sesamum</taxon>
    </lineage>
</organism>
<evidence type="ECO:0000313" key="2">
    <source>
        <dbReference type="EMBL" id="KAL0433191.1"/>
    </source>
</evidence>
<protein>
    <submittedName>
        <fullName evidence="2">Uncharacterized protein</fullName>
    </submittedName>
</protein>
<reference evidence="2" key="1">
    <citation type="submission" date="2020-06" db="EMBL/GenBank/DDBJ databases">
        <authorList>
            <person name="Li T."/>
            <person name="Hu X."/>
            <person name="Zhang T."/>
            <person name="Song X."/>
            <person name="Zhang H."/>
            <person name="Dai N."/>
            <person name="Sheng W."/>
            <person name="Hou X."/>
            <person name="Wei L."/>
        </authorList>
    </citation>
    <scope>NUCLEOTIDE SEQUENCE</scope>
    <source>
        <strain evidence="2">KEN1</strain>
        <tissue evidence="2">Leaf</tissue>
    </source>
</reference>
<feature type="region of interest" description="Disordered" evidence="1">
    <location>
        <begin position="43"/>
        <end position="90"/>
    </location>
</feature>
<sequence>MSEKDKLFTFMEDLKPWARLELQRQRVTDLGSAMAAAERLTYFNPENRRDRQTTSNPVQSKSGGVKSFRSNSNRVGETESPTPRLVRMRV</sequence>
<dbReference type="EMBL" id="JACGWN010000009">
    <property type="protein sequence ID" value="KAL0433191.1"/>
    <property type="molecule type" value="Genomic_DNA"/>
</dbReference>
<name>A0AAW2VW95_9LAMI</name>
<dbReference type="AlphaFoldDB" id="A0AAW2VW95"/>
<feature type="compositionally biased region" description="Polar residues" evidence="1">
    <location>
        <begin position="53"/>
        <end position="81"/>
    </location>
</feature>